<dbReference type="InterPro" id="IPR001764">
    <property type="entry name" value="Glyco_hydro_3_N"/>
</dbReference>
<dbReference type="CDD" id="cd16935">
    <property type="entry name" value="HATPase_AgrC-ComD-like"/>
    <property type="match status" value="1"/>
</dbReference>
<organism evidence="5 6">
    <name type="scientific">Candidatus Protoclostridium stercorigallinarum</name>
    <dbReference type="NCBI Taxonomy" id="2838741"/>
    <lineage>
        <taxon>Bacteria</taxon>
        <taxon>Bacillati</taxon>
        <taxon>Bacillota</taxon>
        <taxon>Clostridia</taxon>
        <taxon>Candidatus Protoclostridium</taxon>
    </lineage>
</organism>
<feature type="transmembrane region" description="Helical" evidence="3">
    <location>
        <begin position="62"/>
        <end position="83"/>
    </location>
</feature>
<sequence>MFEFSSPLFWYKLVFTAELLIAEALATYTLARRRHFALRAVLSAAVVFAAAFLYPVAFGNAVFNALFNSVMFLTLFALTVLALKCCYDEKFVTLVFCCVIAYTTQHIAYSTYNFLINVFDIGNFNIYGSASGDVNDFSALAVPVYLGVYGFAYWFVWAFVEHKLREQEKLIVNVPLLFCFAGILAVDVVLNAFVTANAGEEADIVSTAVVYVYSVMSCSFALGMLYSVLGKRLAESELETVEELWRQDKKNYELSRENIEQINIKCHDLKHQIRRLGADGGRVSGEYLKGLEAAVNIYDTSVKTGNPALDLLIAENSIYMAKYGIRLSAMVDGEALSLMSESDIYSLFGNALRNAFEALVAEPDKDKRVVHMRVRKAAGMLAIDVENSCGEVRFGEDGLPVTDKSGAEHGYGMRSMRLIAQKYGGSLNAFVEDGMFCLGIFLPLPKSNGERNKSYGERPLSISGDKCYHSGDGGESHTSPNNEKGEMIAMAEGKKKMSNRRFITIIAIAMALLLAVMLTVTIVMNYFSQTMDAYLGRGARSVTNVEGAEDWDTDYYEQKYETSPEARDAAAKVAAKISDNGIVLLKNDGCLPLAKTTRVTPMGYRYLDPIYGGSGSGNVNSTEDYVVTPEEGVAAVFGDINNAVATAMKEAEDELEAANPVNGADGGSDNYSGARTSVPEYPEAIYEGVANTMKDTVGLVYIGRVGGEGGDLCATEYDDGTVHELALTARERALLELAKKNCSEVIVILDTSNAMQVPELEDDEKIGAILEIGGPGCSGFGSLGRILVGDVNPSGRLVDTWAADFTKDPVYVNFDKSITNNVSDGIMNYTNAIHTYQTPDGVTVNYNIPFREYEEGVYMGYRYYETAASLGYFTSDDLPDGVTDPYYNRENGVVYPFGFGLSYTTFTQEITDMDVSEADNRLTVTVEVVNTGDKDGRDTVQLYYSAPYTDFDVTNMIEKPSVVLGEYAKTGVLKADGGKETVTIELALDEMASYCFTRKNGDGTTGAYVLEGGKYGVSIRSDSHTVLDSDEFEISETVWYDNDNIRPSEIAAQSALDAKGEPLGYPAAGPDAEFTAATNKYEKSNAYMTDDSISEATILSRSNWEATQPTGATDADRMASEEVVEWMEWNAGAFDYETDEVLGNVSGSLAYKADKPVSGADNKLTLADMRGLDYYDDNWDILLDQLDYTDTDELKLALFMGGYTTGEVTTIGKPLTVDRDGPQGLTQSSNDGSSWLGNVCAYPSEVVLAQTWDRDLAYEYGYSVGQEALTNGTNGWYAPGVNMHRSPFAGRNFEYFSEDPIVTGIMGTAVVSGAGDCGVYCAFKHFALNDQEAQRQPDRSFDITVWATEQAIREIYLKPGEMMVKNARKTIKYIADDEGNIATKTMRAADAIMVGDASPGGEYTGYSYALLNGIIRGEWGFQGFMITDMHVPYENECDKLVRAGCDVLMTMTYLSKFSVSDTQSATGQWALRNAIKNVSFTVVNSNAMQGAAPGAIITYAMSPWAVGLLIGDIVIGLLIVAGAVWIVLRVRDSKKNPEKYKGTEKI</sequence>
<feature type="transmembrane region" description="Helical" evidence="3">
    <location>
        <begin position="1504"/>
        <end position="1528"/>
    </location>
</feature>
<gene>
    <name evidence="5" type="ORF">H9892_06230</name>
</gene>
<dbReference type="InterPro" id="IPR036890">
    <property type="entry name" value="HATPase_C_sf"/>
</dbReference>
<dbReference type="Pfam" id="PF01915">
    <property type="entry name" value="Glyco_hydro_3_C"/>
    <property type="match status" value="1"/>
</dbReference>
<evidence type="ECO:0000256" key="1">
    <source>
        <dbReference type="ARBA" id="ARBA00005336"/>
    </source>
</evidence>
<evidence type="ECO:0000313" key="5">
    <source>
        <dbReference type="EMBL" id="HIW02920.1"/>
    </source>
</evidence>
<keyword evidence="3" id="KW-0472">Membrane</keyword>
<dbReference type="InterPro" id="IPR036962">
    <property type="entry name" value="Glyco_hydro_3_N_sf"/>
</dbReference>
<protein>
    <submittedName>
        <fullName evidence="5">Glycoside hydrolase family 3 C-terminal domain-containing protein</fullName>
    </submittedName>
</protein>
<keyword evidence="3" id="KW-1133">Transmembrane helix</keyword>
<dbReference type="InterPro" id="IPR026891">
    <property type="entry name" value="Fn3-like"/>
</dbReference>
<dbReference type="InterPro" id="IPR050288">
    <property type="entry name" value="Cellulose_deg_GH3"/>
</dbReference>
<reference evidence="5" key="2">
    <citation type="submission" date="2021-04" db="EMBL/GenBank/DDBJ databases">
        <authorList>
            <person name="Gilroy R."/>
        </authorList>
    </citation>
    <scope>NUCLEOTIDE SEQUENCE</scope>
    <source>
        <strain evidence="5">12435</strain>
    </source>
</reference>
<dbReference type="Gene3D" id="3.30.565.10">
    <property type="entry name" value="Histidine kinase-like ATPase, C-terminal domain"/>
    <property type="match status" value="1"/>
</dbReference>
<dbReference type="SUPFAM" id="SSF51445">
    <property type="entry name" value="(Trans)glycosidases"/>
    <property type="match status" value="1"/>
</dbReference>
<dbReference type="Gene3D" id="2.60.40.10">
    <property type="entry name" value="Immunoglobulins"/>
    <property type="match status" value="1"/>
</dbReference>
<dbReference type="SUPFAM" id="SSF55874">
    <property type="entry name" value="ATPase domain of HSP90 chaperone/DNA topoisomerase II/histidine kinase"/>
    <property type="match status" value="1"/>
</dbReference>
<dbReference type="PANTHER" id="PTHR42715:SF10">
    <property type="entry name" value="BETA-GLUCOSIDASE"/>
    <property type="match status" value="1"/>
</dbReference>
<feature type="transmembrane region" description="Helical" evidence="3">
    <location>
        <begin position="172"/>
        <end position="196"/>
    </location>
</feature>
<reference evidence="5" key="1">
    <citation type="journal article" date="2021" name="PeerJ">
        <title>Extensive microbial diversity within the chicken gut microbiome revealed by metagenomics and culture.</title>
        <authorList>
            <person name="Gilroy R."/>
            <person name="Ravi A."/>
            <person name="Getino M."/>
            <person name="Pursley I."/>
            <person name="Horton D.L."/>
            <person name="Alikhan N.F."/>
            <person name="Baker D."/>
            <person name="Gharbi K."/>
            <person name="Hall N."/>
            <person name="Watson M."/>
            <person name="Adriaenssens E.M."/>
            <person name="Foster-Nyarko E."/>
            <person name="Jarju S."/>
            <person name="Secka A."/>
            <person name="Antonio M."/>
            <person name="Oren A."/>
            <person name="Chaudhuri R.R."/>
            <person name="La Ragione R."/>
            <person name="Hildebrand F."/>
            <person name="Pallen M.J."/>
        </authorList>
    </citation>
    <scope>NUCLEOTIDE SEQUENCE</scope>
    <source>
        <strain evidence="5">12435</strain>
    </source>
</reference>
<dbReference type="SMART" id="SM01217">
    <property type="entry name" value="Fn3_like"/>
    <property type="match status" value="1"/>
</dbReference>
<dbReference type="InterPro" id="IPR036881">
    <property type="entry name" value="Glyco_hydro_3_C_sf"/>
</dbReference>
<feature type="transmembrane region" description="Helical" evidence="3">
    <location>
        <begin position="90"/>
        <end position="109"/>
    </location>
</feature>
<proteinExistence type="inferred from homology"/>
<comment type="similarity">
    <text evidence="1">Belongs to the glycosyl hydrolase 3 family.</text>
</comment>
<dbReference type="EMBL" id="DXHS01000099">
    <property type="protein sequence ID" value="HIW02920.1"/>
    <property type="molecule type" value="Genomic_DNA"/>
</dbReference>
<dbReference type="InterPro" id="IPR032834">
    <property type="entry name" value="NatK-like_C"/>
</dbReference>
<feature type="domain" description="Fibronectin type III-like" evidence="4">
    <location>
        <begin position="938"/>
        <end position="1023"/>
    </location>
</feature>
<dbReference type="Pfam" id="PF00933">
    <property type="entry name" value="Glyco_hydro_3"/>
    <property type="match status" value="1"/>
</dbReference>
<feature type="transmembrane region" description="Helical" evidence="3">
    <location>
        <begin position="208"/>
        <end position="229"/>
    </location>
</feature>
<feature type="transmembrane region" description="Helical" evidence="3">
    <location>
        <begin position="12"/>
        <end position="31"/>
    </location>
</feature>
<dbReference type="PANTHER" id="PTHR42715">
    <property type="entry name" value="BETA-GLUCOSIDASE"/>
    <property type="match status" value="1"/>
</dbReference>
<accession>A0A9D1Q0C1</accession>
<evidence type="ECO:0000313" key="6">
    <source>
        <dbReference type="Proteomes" id="UP000823990"/>
    </source>
</evidence>
<keyword evidence="3" id="KW-0812">Transmembrane</keyword>
<dbReference type="GO" id="GO:0005975">
    <property type="term" value="P:carbohydrate metabolic process"/>
    <property type="evidence" value="ECO:0007669"/>
    <property type="project" value="InterPro"/>
</dbReference>
<feature type="transmembrane region" description="Helical" evidence="3">
    <location>
        <begin position="36"/>
        <end position="56"/>
    </location>
</feature>
<evidence type="ECO:0000259" key="4">
    <source>
        <dbReference type="SMART" id="SM01217"/>
    </source>
</evidence>
<evidence type="ECO:0000256" key="3">
    <source>
        <dbReference type="SAM" id="Phobius"/>
    </source>
</evidence>
<feature type="transmembrane region" description="Helical" evidence="3">
    <location>
        <begin position="137"/>
        <end position="160"/>
    </location>
</feature>
<evidence type="ECO:0000256" key="2">
    <source>
        <dbReference type="ARBA" id="ARBA00022801"/>
    </source>
</evidence>
<dbReference type="GO" id="GO:0004553">
    <property type="term" value="F:hydrolase activity, hydrolyzing O-glycosyl compounds"/>
    <property type="evidence" value="ECO:0007669"/>
    <property type="project" value="InterPro"/>
</dbReference>
<dbReference type="InterPro" id="IPR017853">
    <property type="entry name" value="GH"/>
</dbReference>
<dbReference type="InterPro" id="IPR002772">
    <property type="entry name" value="Glyco_hydro_3_C"/>
</dbReference>
<dbReference type="InterPro" id="IPR013783">
    <property type="entry name" value="Ig-like_fold"/>
</dbReference>
<dbReference type="PRINTS" id="PR00133">
    <property type="entry name" value="GLHYDRLASE3"/>
</dbReference>
<dbReference type="Proteomes" id="UP000823990">
    <property type="component" value="Unassembled WGS sequence"/>
</dbReference>
<feature type="transmembrane region" description="Helical" evidence="3">
    <location>
        <begin position="502"/>
        <end position="527"/>
    </location>
</feature>
<comment type="caution">
    <text evidence="5">The sequence shown here is derived from an EMBL/GenBank/DDBJ whole genome shotgun (WGS) entry which is preliminary data.</text>
</comment>
<name>A0A9D1Q0C1_9FIRM</name>
<keyword evidence="2 5" id="KW-0378">Hydrolase</keyword>
<dbReference type="SUPFAM" id="SSF52279">
    <property type="entry name" value="Beta-D-glucan exohydrolase, C-terminal domain"/>
    <property type="match status" value="1"/>
</dbReference>
<dbReference type="Gene3D" id="3.40.50.1700">
    <property type="entry name" value="Glycoside hydrolase family 3 C-terminal domain"/>
    <property type="match status" value="1"/>
</dbReference>
<dbReference type="Gene3D" id="3.20.20.300">
    <property type="entry name" value="Glycoside hydrolase, family 3, N-terminal domain"/>
    <property type="match status" value="1"/>
</dbReference>
<dbReference type="Pfam" id="PF14501">
    <property type="entry name" value="HATPase_c_5"/>
    <property type="match status" value="1"/>
</dbReference>